<dbReference type="Proteomes" id="UP000001555">
    <property type="component" value="Unassembled WGS sequence"/>
</dbReference>
<dbReference type="Pfam" id="PF13893">
    <property type="entry name" value="RRM_5"/>
    <property type="match status" value="1"/>
</dbReference>
<dbReference type="EMBL" id="DS615345">
    <property type="protein sequence ID" value="EEC00357.1"/>
    <property type="molecule type" value="Genomic_DNA"/>
</dbReference>
<keyword evidence="3" id="KW-1185">Reference proteome</keyword>
<evidence type="ECO:0000313" key="3">
    <source>
        <dbReference type="Proteomes" id="UP000001555"/>
    </source>
</evidence>
<dbReference type="EnsemblMetazoa" id="ISCW001155-RA">
    <property type="protein sequence ID" value="ISCW001155-PA"/>
    <property type="gene ID" value="ISCW001155"/>
</dbReference>
<dbReference type="VEuPathDB" id="VectorBase:ISCI001155"/>
<reference evidence="1 3" key="1">
    <citation type="submission" date="2008-03" db="EMBL/GenBank/DDBJ databases">
        <title>Annotation of Ixodes scapularis.</title>
        <authorList>
            <consortium name="Ixodes scapularis Genome Project Consortium"/>
            <person name="Caler E."/>
            <person name="Hannick L.I."/>
            <person name="Bidwell S."/>
            <person name="Joardar V."/>
            <person name="Thiagarajan M."/>
            <person name="Amedeo P."/>
            <person name="Galinsky K.J."/>
            <person name="Schobel S."/>
            <person name="Inman J."/>
            <person name="Hostetler J."/>
            <person name="Miller J."/>
            <person name="Hammond M."/>
            <person name="Megy K."/>
            <person name="Lawson D."/>
            <person name="Kodira C."/>
            <person name="Sutton G."/>
            <person name="Meyer J."/>
            <person name="Hill C.A."/>
            <person name="Birren B."/>
            <person name="Nene V."/>
            <person name="Collins F."/>
            <person name="Alarcon-Chaidez F."/>
            <person name="Wikel S."/>
            <person name="Strausberg R."/>
        </authorList>
    </citation>
    <scope>NUCLEOTIDE SEQUENCE [LARGE SCALE GENOMIC DNA]</scope>
    <source>
        <strain evidence="3">Wikel</strain>
        <strain evidence="1">Wikel colony</strain>
    </source>
</reference>
<reference evidence="2" key="2">
    <citation type="submission" date="2020-05" db="UniProtKB">
        <authorList>
            <consortium name="EnsemblMetazoa"/>
        </authorList>
    </citation>
    <scope>IDENTIFICATION</scope>
    <source>
        <strain evidence="2">wikel</strain>
    </source>
</reference>
<gene>
    <name evidence="1" type="ORF">IscW_ISCW001155</name>
</gene>
<evidence type="ECO:0000313" key="2">
    <source>
        <dbReference type="EnsemblMetazoa" id="ISCW001155-PA"/>
    </source>
</evidence>
<evidence type="ECO:0000313" key="1">
    <source>
        <dbReference type="EMBL" id="EEC00357.1"/>
    </source>
</evidence>
<dbReference type="STRING" id="6945.B7P185"/>
<name>B7P185_IXOSC</name>
<dbReference type="PaxDb" id="6945-B7P185"/>
<dbReference type="SUPFAM" id="SSF54928">
    <property type="entry name" value="RNA-binding domain, RBD"/>
    <property type="match status" value="1"/>
</dbReference>
<dbReference type="InParanoid" id="B7P185"/>
<dbReference type="EMBL" id="ABJB010456359">
    <property type="status" value="NOT_ANNOTATED_CDS"/>
    <property type="molecule type" value="Genomic_DNA"/>
</dbReference>
<organism>
    <name type="scientific">Ixodes scapularis</name>
    <name type="common">Black-legged tick</name>
    <name type="synonym">Deer tick</name>
    <dbReference type="NCBI Taxonomy" id="6945"/>
    <lineage>
        <taxon>Eukaryota</taxon>
        <taxon>Metazoa</taxon>
        <taxon>Ecdysozoa</taxon>
        <taxon>Arthropoda</taxon>
        <taxon>Chelicerata</taxon>
        <taxon>Arachnida</taxon>
        <taxon>Acari</taxon>
        <taxon>Parasitiformes</taxon>
        <taxon>Ixodida</taxon>
        <taxon>Ixodoidea</taxon>
        <taxon>Ixodidae</taxon>
        <taxon>Ixodinae</taxon>
        <taxon>Ixodes</taxon>
    </lineage>
</organism>
<dbReference type="GO" id="GO:0003676">
    <property type="term" value="F:nucleic acid binding"/>
    <property type="evidence" value="ECO:0007669"/>
    <property type="project" value="InterPro"/>
</dbReference>
<accession>B7P185</accession>
<dbReference type="InterPro" id="IPR012677">
    <property type="entry name" value="Nucleotide-bd_a/b_plait_sf"/>
</dbReference>
<dbReference type="VEuPathDB" id="VectorBase:ISCW001155"/>
<proteinExistence type="predicted"/>
<dbReference type="Gene3D" id="3.30.70.330">
    <property type="match status" value="1"/>
</dbReference>
<dbReference type="InterPro" id="IPR035979">
    <property type="entry name" value="RBD_domain_sf"/>
</dbReference>
<dbReference type="HOGENOM" id="CLU_2833967_0_0_1"/>
<sequence length="66" mass="7382">MFDLNKNITGEKLFNLLCLCGTVVRIKCLKGKNGCGLLQTEDPLAVERATGQETNKHFFDLKMQHG</sequence>
<protein>
    <submittedName>
        <fullName evidence="1 2">Uncharacterized protein</fullName>
    </submittedName>
</protein>
<dbReference type="AlphaFoldDB" id="B7P185"/>